<sequence>MELVLVWAMMLPHRETQILRPTLSFPYFIHAVSHGRMSLKQTTMLHCFQFIEIDEPKRELRVHGKPQPLQPRIFDLLVHLVRHRDRVVPKDELLDAVWTDVMVADGALQRAISLLRSTFQQAGADDVIRTFPRHGYRFCFDPAADDVIPPKPDPNSNQLLALNDHSLQQWAQKVQTGGRDETLIAPLEEAFAQLIDQGERRRAAWTATLLAHIRMEWRDAALSKGWYHKARRLLVDQPPGREQGYLDYLGHRFAIAENDLNTALALAESTRAIGEHLHDADLETLGLVSIGEIHLFLNRIPSAMAALEEAGAAVSARILSPWAGGIIYCALIYTCMTRSDWRRASEWTDQFTRWGDHLGPISYNGLCRLHRAELLTIQGKLEEAEQEIRTCIEILAKHSPWVEGEVWRCLGETLLAKGDLAGAQHAFTTTMELGWDAQLELAQLKLAEGQPKEALKRLSRAFAENSYSCNSRRGRALSHWIVIAARAGDLDLARKTLAEIDASPDTISTPALKALVEGARAELTAAEGRTAAAIAGFRNTVRLWLDMGAPIPAAQTRQRLGELLAADGAAELAHIEFAAAEKAFREAGVLIAS</sequence>
<dbReference type="InterPro" id="IPR011990">
    <property type="entry name" value="TPR-like_helical_dom_sf"/>
</dbReference>
<dbReference type="SMART" id="SM00862">
    <property type="entry name" value="Trans_reg_C"/>
    <property type="match status" value="1"/>
</dbReference>
<dbReference type="Pfam" id="PF00486">
    <property type="entry name" value="Trans_reg_C"/>
    <property type="match status" value="1"/>
</dbReference>
<dbReference type="Proteomes" id="UP000306196">
    <property type="component" value="Unassembled WGS sequence"/>
</dbReference>
<reference evidence="4 5" key="1">
    <citation type="submission" date="2019-05" db="EMBL/GenBank/DDBJ databases">
        <title>Verrucobacter flavum gen. nov., sp. nov. a new member of the family Verrucomicrobiaceae.</title>
        <authorList>
            <person name="Szuroczki S."/>
            <person name="Abbaszade G."/>
            <person name="Szabo A."/>
            <person name="Felfoldi T."/>
            <person name="Schumann P."/>
            <person name="Boka K."/>
            <person name="Keki Z."/>
            <person name="Toumi M."/>
            <person name="Toth E."/>
        </authorList>
    </citation>
    <scope>NUCLEOTIDE SEQUENCE [LARGE SCALE GENOMIC DNA]</scope>
    <source>
        <strain evidence="4 5">MG-N-17</strain>
    </source>
</reference>
<dbReference type="Gene3D" id="1.25.40.10">
    <property type="entry name" value="Tetratricopeptide repeat domain"/>
    <property type="match status" value="1"/>
</dbReference>
<dbReference type="Gene3D" id="1.10.10.10">
    <property type="entry name" value="Winged helix-like DNA-binding domain superfamily/Winged helix DNA-binding domain"/>
    <property type="match status" value="1"/>
</dbReference>
<evidence type="ECO:0000313" key="4">
    <source>
        <dbReference type="EMBL" id="TLD72825.1"/>
    </source>
</evidence>
<protein>
    <recommendedName>
        <fullName evidence="3">OmpR/PhoB-type domain-containing protein</fullName>
    </recommendedName>
</protein>
<evidence type="ECO:0000313" key="5">
    <source>
        <dbReference type="Proteomes" id="UP000306196"/>
    </source>
</evidence>
<evidence type="ECO:0000259" key="3">
    <source>
        <dbReference type="PROSITE" id="PS51755"/>
    </source>
</evidence>
<accession>A0A5R8KLB6</accession>
<feature type="domain" description="OmpR/PhoB-type" evidence="3">
    <location>
        <begin position="43"/>
        <end position="140"/>
    </location>
</feature>
<dbReference type="CDD" id="cd00383">
    <property type="entry name" value="trans_reg_C"/>
    <property type="match status" value="1"/>
</dbReference>
<dbReference type="GO" id="GO:0000160">
    <property type="term" value="P:phosphorelay signal transduction system"/>
    <property type="evidence" value="ECO:0007669"/>
    <property type="project" value="InterPro"/>
</dbReference>
<dbReference type="EMBL" id="VAUV01000001">
    <property type="protein sequence ID" value="TLD72825.1"/>
    <property type="molecule type" value="Genomic_DNA"/>
</dbReference>
<evidence type="ECO:0000256" key="1">
    <source>
        <dbReference type="ARBA" id="ARBA00023125"/>
    </source>
</evidence>
<dbReference type="InterPro" id="IPR001867">
    <property type="entry name" value="OmpR/PhoB-type_DNA-bd"/>
</dbReference>
<name>A0A5R8KLB6_9BACT</name>
<comment type="caution">
    <text evidence="4">The sequence shown here is derived from an EMBL/GenBank/DDBJ whole genome shotgun (WGS) entry which is preliminary data.</text>
</comment>
<organism evidence="4 5">
    <name type="scientific">Phragmitibacter flavus</name>
    <dbReference type="NCBI Taxonomy" id="2576071"/>
    <lineage>
        <taxon>Bacteria</taxon>
        <taxon>Pseudomonadati</taxon>
        <taxon>Verrucomicrobiota</taxon>
        <taxon>Verrucomicrobiia</taxon>
        <taxon>Verrucomicrobiales</taxon>
        <taxon>Verrucomicrobiaceae</taxon>
        <taxon>Phragmitibacter</taxon>
    </lineage>
</organism>
<dbReference type="InterPro" id="IPR016032">
    <property type="entry name" value="Sig_transdc_resp-reg_C-effctor"/>
</dbReference>
<gene>
    <name evidence="4" type="ORF">FEM03_01770</name>
</gene>
<dbReference type="GO" id="GO:0003677">
    <property type="term" value="F:DNA binding"/>
    <property type="evidence" value="ECO:0007669"/>
    <property type="project" value="UniProtKB-UniRule"/>
</dbReference>
<dbReference type="SUPFAM" id="SSF48452">
    <property type="entry name" value="TPR-like"/>
    <property type="match status" value="1"/>
</dbReference>
<evidence type="ECO:0000256" key="2">
    <source>
        <dbReference type="PROSITE-ProRule" id="PRU01091"/>
    </source>
</evidence>
<dbReference type="GO" id="GO:0006355">
    <property type="term" value="P:regulation of DNA-templated transcription"/>
    <property type="evidence" value="ECO:0007669"/>
    <property type="project" value="InterPro"/>
</dbReference>
<dbReference type="OrthoDB" id="9808843at2"/>
<dbReference type="SUPFAM" id="SSF46894">
    <property type="entry name" value="C-terminal effector domain of the bipartite response regulators"/>
    <property type="match status" value="1"/>
</dbReference>
<dbReference type="InterPro" id="IPR036388">
    <property type="entry name" value="WH-like_DNA-bd_sf"/>
</dbReference>
<dbReference type="PROSITE" id="PS51755">
    <property type="entry name" value="OMPR_PHOB"/>
    <property type="match status" value="1"/>
</dbReference>
<keyword evidence="5" id="KW-1185">Reference proteome</keyword>
<proteinExistence type="predicted"/>
<keyword evidence="1 2" id="KW-0238">DNA-binding</keyword>
<feature type="DNA-binding region" description="OmpR/PhoB-type" evidence="2">
    <location>
        <begin position="43"/>
        <end position="140"/>
    </location>
</feature>
<dbReference type="AlphaFoldDB" id="A0A5R8KLB6"/>